<sequence length="329" mass="37857">WNGYPSGGCIARRVALLITVTPGEDTQQYILSWWVSEDFLASDFRTSNNEQSAVYMDPRLTFQEKFIEKRRQRLVVRELFNQGLLPLNTIKLDTYTLDFCVLSTYHLDIISDVIEKNIYNDSNNDSMKSLAPYCTQPVPISFEFPAKFMDLLESEVFNCRDPSTSSELERSKSSWKEFALWACFKIGPNYILQLRRHCRLLWTRTLNVYQHKAQNKSLENKLYIADDTTKDVISGNKLGGYYHISDSQCFRNSFGETIVDFFDLGDQITTSGARIAVDQYYQHTIAHPSHQSKQFAKDLIEHFGGFADSNNLPYITANTASSHHEDLIS</sequence>
<name>A0A9N9GVS6_9GLOM</name>
<evidence type="ECO:0000313" key="2">
    <source>
        <dbReference type="Proteomes" id="UP000789342"/>
    </source>
</evidence>
<feature type="non-terminal residue" evidence="1">
    <location>
        <position position="1"/>
    </location>
</feature>
<evidence type="ECO:0000313" key="1">
    <source>
        <dbReference type="EMBL" id="CAG8633353.1"/>
    </source>
</evidence>
<reference evidence="1" key="1">
    <citation type="submission" date="2021-06" db="EMBL/GenBank/DDBJ databases">
        <authorList>
            <person name="Kallberg Y."/>
            <person name="Tangrot J."/>
            <person name="Rosling A."/>
        </authorList>
    </citation>
    <scope>NUCLEOTIDE SEQUENCE</scope>
    <source>
        <strain evidence="1">CL551</strain>
    </source>
</reference>
<comment type="caution">
    <text evidence="1">The sequence shown here is derived from an EMBL/GenBank/DDBJ whole genome shotgun (WGS) entry which is preliminary data.</text>
</comment>
<gene>
    <name evidence="1" type="ORF">AMORRO_LOCUS9190</name>
</gene>
<dbReference type="EMBL" id="CAJVPV010008655">
    <property type="protein sequence ID" value="CAG8633353.1"/>
    <property type="molecule type" value="Genomic_DNA"/>
</dbReference>
<organism evidence="1 2">
    <name type="scientific">Acaulospora morrowiae</name>
    <dbReference type="NCBI Taxonomy" id="94023"/>
    <lineage>
        <taxon>Eukaryota</taxon>
        <taxon>Fungi</taxon>
        <taxon>Fungi incertae sedis</taxon>
        <taxon>Mucoromycota</taxon>
        <taxon>Glomeromycotina</taxon>
        <taxon>Glomeromycetes</taxon>
        <taxon>Diversisporales</taxon>
        <taxon>Acaulosporaceae</taxon>
        <taxon>Acaulospora</taxon>
    </lineage>
</organism>
<dbReference type="AlphaFoldDB" id="A0A9N9GVS6"/>
<dbReference type="OrthoDB" id="2442370at2759"/>
<accession>A0A9N9GVS6</accession>
<protein>
    <submittedName>
        <fullName evidence="1">7502_t:CDS:1</fullName>
    </submittedName>
</protein>
<keyword evidence="2" id="KW-1185">Reference proteome</keyword>
<proteinExistence type="predicted"/>
<dbReference type="Proteomes" id="UP000789342">
    <property type="component" value="Unassembled WGS sequence"/>
</dbReference>